<reference evidence="3" key="1">
    <citation type="submission" date="2017-06" db="EMBL/GenBank/DDBJ databases">
        <authorList>
            <person name="Varghese N."/>
            <person name="Submissions S."/>
        </authorList>
    </citation>
    <scope>NUCLEOTIDE SEQUENCE [LARGE SCALE GENOMIC DNA]</scope>
    <source>
        <strain evidence="3">DSM 46839</strain>
    </source>
</reference>
<dbReference type="AlphaFoldDB" id="A0A239IBE5"/>
<feature type="compositionally biased region" description="Low complexity" evidence="1">
    <location>
        <begin position="90"/>
        <end position="100"/>
    </location>
</feature>
<dbReference type="Proteomes" id="UP000198373">
    <property type="component" value="Unassembled WGS sequence"/>
</dbReference>
<keyword evidence="3" id="KW-1185">Reference proteome</keyword>
<proteinExistence type="predicted"/>
<evidence type="ECO:0000313" key="3">
    <source>
        <dbReference type="Proteomes" id="UP000198373"/>
    </source>
</evidence>
<evidence type="ECO:0000256" key="1">
    <source>
        <dbReference type="SAM" id="MobiDB-lite"/>
    </source>
</evidence>
<accession>A0A239IBE5</accession>
<feature type="region of interest" description="Disordered" evidence="1">
    <location>
        <begin position="90"/>
        <end position="112"/>
    </location>
</feature>
<dbReference type="PROSITE" id="PS51257">
    <property type="entry name" value="PROKAR_LIPOPROTEIN"/>
    <property type="match status" value="1"/>
</dbReference>
<evidence type="ECO:0000313" key="2">
    <source>
        <dbReference type="EMBL" id="SNS90383.1"/>
    </source>
</evidence>
<organism evidence="2 3">
    <name type="scientific">Geodermatophilus pulveris</name>
    <dbReference type="NCBI Taxonomy" id="1564159"/>
    <lineage>
        <taxon>Bacteria</taxon>
        <taxon>Bacillati</taxon>
        <taxon>Actinomycetota</taxon>
        <taxon>Actinomycetes</taxon>
        <taxon>Geodermatophilales</taxon>
        <taxon>Geodermatophilaceae</taxon>
        <taxon>Geodermatophilus</taxon>
    </lineage>
</organism>
<dbReference type="EMBL" id="FZOO01000010">
    <property type="protein sequence ID" value="SNS90383.1"/>
    <property type="molecule type" value="Genomic_DNA"/>
</dbReference>
<name>A0A239IBE5_9ACTN</name>
<sequence>MRVVPSRAAAPAPSLAASLALGGCASDLEAEVCDLLQQRVDAVHADHLGARARDRRPIGRAAAEGLDPWGDALRTPVERDDVVLVRAVGRRSPSCAAGSRSRSRRPWPPASG</sequence>
<protein>
    <submittedName>
        <fullName evidence="2">Uncharacterized protein</fullName>
    </submittedName>
</protein>
<gene>
    <name evidence="2" type="ORF">SAMN06893096_11070</name>
</gene>